<dbReference type="CDD" id="cd05374">
    <property type="entry name" value="17beta-HSD-like_SDR_c"/>
    <property type="match status" value="1"/>
</dbReference>
<proteinExistence type="inferred from homology"/>
<dbReference type="STRING" id="1348114.OM33_10140"/>
<dbReference type="KEGG" id="pseo:OM33_10140"/>
<dbReference type="SUPFAM" id="SSF51735">
    <property type="entry name" value="NAD(P)-binding Rossmann-fold domains"/>
    <property type="match status" value="1"/>
</dbReference>
<evidence type="ECO:0000256" key="3">
    <source>
        <dbReference type="RuleBase" id="RU000363"/>
    </source>
</evidence>
<dbReference type="Gene3D" id="3.40.50.720">
    <property type="entry name" value="NAD(P)-binding Rossmann-like Domain"/>
    <property type="match status" value="1"/>
</dbReference>
<evidence type="ECO:0000256" key="2">
    <source>
        <dbReference type="ARBA" id="ARBA00023002"/>
    </source>
</evidence>
<dbReference type="PANTHER" id="PTHR43976">
    <property type="entry name" value="SHORT CHAIN DEHYDROGENASE"/>
    <property type="match status" value="1"/>
</dbReference>
<dbReference type="InterPro" id="IPR020904">
    <property type="entry name" value="Sc_DH/Rdtase_CS"/>
</dbReference>
<dbReference type="eggNOG" id="COG1028">
    <property type="taxonomic scope" value="Bacteria"/>
</dbReference>
<keyword evidence="5" id="KW-1185">Reference proteome</keyword>
<dbReference type="InterPro" id="IPR051911">
    <property type="entry name" value="SDR_oxidoreductase"/>
</dbReference>
<evidence type="ECO:0000256" key="1">
    <source>
        <dbReference type="ARBA" id="ARBA00006484"/>
    </source>
</evidence>
<organism evidence="4 5">
    <name type="scientific">Pseudoalteromonas piratica</name>
    <dbReference type="NCBI Taxonomy" id="1348114"/>
    <lineage>
        <taxon>Bacteria</taxon>
        <taxon>Pseudomonadati</taxon>
        <taxon>Pseudomonadota</taxon>
        <taxon>Gammaproteobacteria</taxon>
        <taxon>Alteromonadales</taxon>
        <taxon>Pseudoalteromonadaceae</taxon>
        <taxon>Pseudoalteromonas</taxon>
    </lineage>
</organism>
<dbReference type="NCBIfam" id="NF004649">
    <property type="entry name" value="PRK05993.1"/>
    <property type="match status" value="1"/>
</dbReference>
<dbReference type="PROSITE" id="PS00061">
    <property type="entry name" value="ADH_SHORT"/>
    <property type="match status" value="1"/>
</dbReference>
<dbReference type="Proteomes" id="UP000030341">
    <property type="component" value="Chromosome 1"/>
</dbReference>
<dbReference type="RefSeq" id="WP_038641379.1">
    <property type="nucleotide sequence ID" value="NZ_CP009888.1"/>
</dbReference>
<keyword evidence="2" id="KW-0560">Oxidoreductase</keyword>
<comment type="similarity">
    <text evidence="1 3">Belongs to the short-chain dehydrogenases/reductases (SDR) family.</text>
</comment>
<dbReference type="HOGENOM" id="CLU_010194_2_9_6"/>
<dbReference type="GO" id="GO:0016491">
    <property type="term" value="F:oxidoreductase activity"/>
    <property type="evidence" value="ECO:0007669"/>
    <property type="project" value="UniProtKB-KW"/>
</dbReference>
<dbReference type="AlphaFoldDB" id="A0A0A7EHC6"/>
<sequence length="275" mass="30729">MTKTVLITGSSTGIGYYCAKALVERGYKVVASCRKQADVERLQQQGIHSVVIDLADEASIENGYCQALEILGHIDVLFNNGAYGQPGAVEDLPTDALRKQFETNLFGWHHLTCLAIKHMRERGHGRIIQNSSVLGLVTLPYRGAYNASKFALEGLTDTLRQELSDTKIQVSLIEPGPIESKFRDNALAAFFSANIDAENSPHHENYLKQQARLEVKGKAQPFTLGPQAVYKKLLHAIEAKRAKPRYYVTFPTYLFGYLKRILSTRLMDSILTKSR</sequence>
<dbReference type="PANTHER" id="PTHR43976:SF16">
    <property type="entry name" value="SHORT-CHAIN DEHYDROGENASE_REDUCTASE FAMILY PROTEIN"/>
    <property type="match status" value="1"/>
</dbReference>
<dbReference type="PRINTS" id="PR00080">
    <property type="entry name" value="SDRFAMILY"/>
</dbReference>
<dbReference type="InterPro" id="IPR036291">
    <property type="entry name" value="NAD(P)-bd_dom_sf"/>
</dbReference>
<protein>
    <submittedName>
        <fullName evidence="4">Oxidoreductase</fullName>
    </submittedName>
</protein>
<dbReference type="OrthoDB" id="9775296at2"/>
<dbReference type="Pfam" id="PF00106">
    <property type="entry name" value="adh_short"/>
    <property type="match status" value="1"/>
</dbReference>
<evidence type="ECO:0000313" key="5">
    <source>
        <dbReference type="Proteomes" id="UP000030341"/>
    </source>
</evidence>
<gene>
    <name evidence="4" type="ORF">OM33_10140</name>
</gene>
<dbReference type="PRINTS" id="PR00081">
    <property type="entry name" value="GDHRDH"/>
</dbReference>
<evidence type="ECO:0000313" key="4">
    <source>
        <dbReference type="EMBL" id="AIY65466.1"/>
    </source>
</evidence>
<accession>A0A0A7EHC6</accession>
<name>A0A0A7EHC6_9GAMM</name>
<dbReference type="InterPro" id="IPR002347">
    <property type="entry name" value="SDR_fam"/>
</dbReference>
<dbReference type="EMBL" id="CP009888">
    <property type="protein sequence ID" value="AIY65466.1"/>
    <property type="molecule type" value="Genomic_DNA"/>
</dbReference>
<reference evidence="4 5" key="1">
    <citation type="submission" date="2014-11" db="EMBL/GenBank/DDBJ databases">
        <title>Complete Genome Sequence of Pseudoalteromonas sp. Strain OCN003 Isolated from Kaneohe Bay, Oahu, Hawaii.</title>
        <authorList>
            <person name="Beurmann S."/>
            <person name="Videau P."/>
            <person name="Ushijima B."/>
            <person name="Smith A.M."/>
            <person name="Aeby G.S."/>
            <person name="Callahan S.M."/>
            <person name="Belcaid M."/>
        </authorList>
    </citation>
    <scope>NUCLEOTIDE SEQUENCE [LARGE SCALE GENOMIC DNA]</scope>
    <source>
        <strain evidence="4 5">OCN003</strain>
    </source>
</reference>